<dbReference type="Proteomes" id="UP000777438">
    <property type="component" value="Unassembled WGS sequence"/>
</dbReference>
<reference evidence="2 3" key="1">
    <citation type="journal article" date="2021" name="Nat. Commun.">
        <title>Genetic determinants of endophytism in the Arabidopsis root mycobiome.</title>
        <authorList>
            <person name="Mesny F."/>
            <person name="Miyauchi S."/>
            <person name="Thiergart T."/>
            <person name="Pickel B."/>
            <person name="Atanasova L."/>
            <person name="Karlsson M."/>
            <person name="Huettel B."/>
            <person name="Barry K.W."/>
            <person name="Haridas S."/>
            <person name="Chen C."/>
            <person name="Bauer D."/>
            <person name="Andreopoulos W."/>
            <person name="Pangilinan J."/>
            <person name="LaButti K."/>
            <person name="Riley R."/>
            <person name="Lipzen A."/>
            <person name="Clum A."/>
            <person name="Drula E."/>
            <person name="Henrissat B."/>
            <person name="Kohler A."/>
            <person name="Grigoriev I.V."/>
            <person name="Martin F.M."/>
            <person name="Hacquard S."/>
        </authorList>
    </citation>
    <scope>NUCLEOTIDE SEQUENCE [LARGE SCALE GENOMIC DNA]</scope>
    <source>
        <strain evidence="2 3">MPI-CAGE-CH-0241</strain>
    </source>
</reference>
<evidence type="ECO:0000256" key="1">
    <source>
        <dbReference type="SAM" id="MobiDB-lite"/>
    </source>
</evidence>
<keyword evidence="3" id="KW-1185">Reference proteome</keyword>
<dbReference type="EMBL" id="JAGPYM010000005">
    <property type="protein sequence ID" value="KAH6894292.1"/>
    <property type="molecule type" value="Genomic_DNA"/>
</dbReference>
<feature type="region of interest" description="Disordered" evidence="1">
    <location>
        <begin position="1"/>
        <end position="27"/>
    </location>
</feature>
<gene>
    <name evidence="2" type="ORF">B0T10DRAFT_248596</name>
</gene>
<feature type="region of interest" description="Disordered" evidence="1">
    <location>
        <begin position="54"/>
        <end position="83"/>
    </location>
</feature>
<accession>A0A9P8W8T1</accession>
<proteinExistence type="predicted"/>
<protein>
    <submittedName>
        <fullName evidence="2">Uncharacterized protein</fullName>
    </submittedName>
</protein>
<feature type="compositionally biased region" description="Basic and acidic residues" evidence="1">
    <location>
        <begin position="71"/>
        <end position="83"/>
    </location>
</feature>
<comment type="caution">
    <text evidence="2">The sequence shown here is derived from an EMBL/GenBank/DDBJ whole genome shotgun (WGS) entry which is preliminary data.</text>
</comment>
<organism evidence="2 3">
    <name type="scientific">Thelonectria olida</name>
    <dbReference type="NCBI Taxonomy" id="1576542"/>
    <lineage>
        <taxon>Eukaryota</taxon>
        <taxon>Fungi</taxon>
        <taxon>Dikarya</taxon>
        <taxon>Ascomycota</taxon>
        <taxon>Pezizomycotina</taxon>
        <taxon>Sordariomycetes</taxon>
        <taxon>Hypocreomycetidae</taxon>
        <taxon>Hypocreales</taxon>
        <taxon>Nectriaceae</taxon>
        <taxon>Thelonectria</taxon>
    </lineage>
</organism>
<name>A0A9P8W8T1_9HYPO</name>
<dbReference type="AlphaFoldDB" id="A0A9P8W8T1"/>
<evidence type="ECO:0000313" key="2">
    <source>
        <dbReference type="EMBL" id="KAH6894292.1"/>
    </source>
</evidence>
<sequence length="152" mass="17631">MRPWRICPKRRRDAKDSRRAPPAVKSLSNVAKRWSLRRRGSKHRHVFRIMSGHLQPSCDSSWGGGRPSQGGRDDMSQRRASHEPGRFPANWLLSWCFAARRVNRHYERHFAKEGTRQTSSRSATEMGVAWWAHGKLAREEAPDTRPGRLPRL</sequence>
<evidence type="ECO:0000313" key="3">
    <source>
        <dbReference type="Proteomes" id="UP000777438"/>
    </source>
</evidence>